<feature type="transmembrane region" description="Helical" evidence="1">
    <location>
        <begin position="221"/>
        <end position="240"/>
    </location>
</feature>
<evidence type="ECO:0000256" key="1">
    <source>
        <dbReference type="SAM" id="Phobius"/>
    </source>
</evidence>
<keyword evidence="1" id="KW-0812">Transmembrane</keyword>
<name>A0A0E3W2P6_9FIRM</name>
<sequence>MVKVLATILTVTGILIFLRIHIRAQKYLITLNRPKFDRITGITFIILGMLLFMSVYSITSSETLKNAINPKHLFYVTVGIILLTTIYTVITNYIGDKKIIKGDLNDYSGLSPGDKIQIIVESKRQDTYKFQYMYSFTLGLLSVLVIVAVITVLPDTISESEQLLILTVSLIALLVALKSMFFNEVNPASQWLSVLLELDKELASDEIDKIMLDKGYFYRNNLKVIGLGVLIGIAFLLIAVCL</sequence>
<proteinExistence type="predicted"/>
<feature type="transmembrane region" description="Helical" evidence="1">
    <location>
        <begin position="163"/>
        <end position="182"/>
    </location>
</feature>
<dbReference type="Proteomes" id="UP000045545">
    <property type="component" value="Unassembled WGS sequence"/>
</dbReference>
<dbReference type="EMBL" id="CGIH01000005">
    <property type="protein sequence ID" value="CFX12696.1"/>
    <property type="molecule type" value="Genomic_DNA"/>
</dbReference>
<accession>A0A0E3W2P6</accession>
<dbReference type="STRING" id="690567.550"/>
<feature type="transmembrane region" description="Helical" evidence="1">
    <location>
        <begin position="6"/>
        <end position="24"/>
    </location>
</feature>
<keyword evidence="1" id="KW-0472">Membrane</keyword>
<protein>
    <submittedName>
        <fullName evidence="2">Uncharacterized</fullName>
    </submittedName>
</protein>
<dbReference type="AlphaFoldDB" id="A0A0E3W2P6"/>
<feature type="transmembrane region" description="Helical" evidence="1">
    <location>
        <begin position="132"/>
        <end position="151"/>
    </location>
</feature>
<feature type="transmembrane region" description="Helical" evidence="1">
    <location>
        <begin position="73"/>
        <end position="94"/>
    </location>
</feature>
<keyword evidence="1" id="KW-1133">Transmembrane helix</keyword>
<dbReference type="RefSeq" id="WP_046495509.1">
    <property type="nucleotide sequence ID" value="NZ_CGIH01000005.1"/>
</dbReference>
<evidence type="ECO:0000313" key="2">
    <source>
        <dbReference type="EMBL" id="CFX12696.1"/>
    </source>
</evidence>
<keyword evidence="3" id="KW-1185">Reference proteome</keyword>
<reference evidence="2 3" key="1">
    <citation type="submission" date="2015-03" db="EMBL/GenBank/DDBJ databases">
        <authorList>
            <person name="Murphy D."/>
        </authorList>
    </citation>
    <scope>NUCLEOTIDE SEQUENCE [LARGE SCALE GENOMIC DNA]</scope>
    <source>
        <strain evidence="2 3">OL-4</strain>
    </source>
</reference>
<evidence type="ECO:0000313" key="3">
    <source>
        <dbReference type="Proteomes" id="UP000045545"/>
    </source>
</evidence>
<organism evidence="2 3">
    <name type="scientific">Syntrophomonas zehnderi OL-4</name>
    <dbReference type="NCBI Taxonomy" id="690567"/>
    <lineage>
        <taxon>Bacteria</taxon>
        <taxon>Bacillati</taxon>
        <taxon>Bacillota</taxon>
        <taxon>Clostridia</taxon>
        <taxon>Eubacteriales</taxon>
        <taxon>Syntrophomonadaceae</taxon>
        <taxon>Syntrophomonas</taxon>
    </lineage>
</organism>
<feature type="transmembrane region" description="Helical" evidence="1">
    <location>
        <begin position="36"/>
        <end position="58"/>
    </location>
</feature>
<gene>
    <name evidence="2" type="ORF">550</name>
</gene>